<evidence type="ECO:0008006" key="2">
    <source>
        <dbReference type="Google" id="ProtNLM"/>
    </source>
</evidence>
<sequence>MSHLLLEKRIRDSREEDEVRMLARARTLTVLARLDPERKDSVLRFLYETNLINKDSPVVRLGGISTLGFISGSANLKNIDLSFSHMANVDLSGTDLEGAHLAFAVLPGANLSETDQ</sequence>
<organism evidence="1">
    <name type="scientific">uncultured Rubrobacteraceae bacterium</name>
    <dbReference type="NCBI Taxonomy" id="349277"/>
    <lineage>
        <taxon>Bacteria</taxon>
        <taxon>Bacillati</taxon>
        <taxon>Actinomycetota</taxon>
        <taxon>Rubrobacteria</taxon>
        <taxon>Rubrobacterales</taxon>
        <taxon>Rubrobacteraceae</taxon>
        <taxon>environmental samples</taxon>
    </lineage>
</organism>
<accession>A0A6J4QMM4</accession>
<protein>
    <recommendedName>
        <fullName evidence="2">Pentapeptide repeat family protein</fullName>
    </recommendedName>
</protein>
<dbReference type="EMBL" id="CADCVE010000024">
    <property type="protein sequence ID" value="CAA9448028.1"/>
    <property type="molecule type" value="Genomic_DNA"/>
</dbReference>
<dbReference type="InterPro" id="IPR001646">
    <property type="entry name" value="5peptide_repeat"/>
</dbReference>
<dbReference type="Gene3D" id="2.160.20.80">
    <property type="entry name" value="E3 ubiquitin-protein ligase SopA"/>
    <property type="match status" value="1"/>
</dbReference>
<name>A0A6J4QMM4_9ACTN</name>
<proteinExistence type="predicted"/>
<gene>
    <name evidence="1" type="ORF">AVDCRST_MAG28-1070</name>
</gene>
<reference evidence="1" key="1">
    <citation type="submission" date="2020-02" db="EMBL/GenBank/DDBJ databases">
        <authorList>
            <person name="Meier V. D."/>
        </authorList>
    </citation>
    <scope>NUCLEOTIDE SEQUENCE</scope>
    <source>
        <strain evidence="1">AVDCRST_MAG28</strain>
    </source>
</reference>
<dbReference type="Pfam" id="PF00805">
    <property type="entry name" value="Pentapeptide"/>
    <property type="match status" value="1"/>
</dbReference>
<dbReference type="SUPFAM" id="SSF141571">
    <property type="entry name" value="Pentapeptide repeat-like"/>
    <property type="match status" value="1"/>
</dbReference>
<evidence type="ECO:0000313" key="1">
    <source>
        <dbReference type="EMBL" id="CAA9448028.1"/>
    </source>
</evidence>
<dbReference type="AlphaFoldDB" id="A0A6J4QMM4"/>